<dbReference type="InterPro" id="IPR015854">
    <property type="entry name" value="ABC_transpr_LolD-like"/>
</dbReference>
<dbReference type="EMBL" id="NMVO01000015">
    <property type="protein sequence ID" value="OYO11605.1"/>
    <property type="molecule type" value="Genomic_DNA"/>
</dbReference>
<dbReference type="InterPro" id="IPR003439">
    <property type="entry name" value="ABC_transporter-like_ATP-bd"/>
</dbReference>
<dbReference type="PANTHER" id="PTHR24220:SF685">
    <property type="entry name" value="ABC TRANSPORTER RELATED"/>
    <property type="match status" value="1"/>
</dbReference>
<dbReference type="GO" id="GO:0005524">
    <property type="term" value="F:ATP binding"/>
    <property type="evidence" value="ECO:0007669"/>
    <property type="project" value="UniProtKB-KW"/>
</dbReference>
<sequence>MAARVHEAARWYEIGEQRVLALDRLSVAFRRGEFTAVMGPSGSGKSTLLQCAAGLDRLDAGEAFIGETALGPLSEKERTVLRRTSVGFVFQDYNLVDSLTAIQNLELPVRLMGLRPDRAATLASLRRVGLADRTRHLPDQLSGGQRQRVAIARALAIRPEVVFADEPTGALDTQGSQAVLRLLRGVVDQEGLTVVMVTHDPSAAAFADRVIYLQDGRLVDDVGRHAAGVGSPQAAAGIATRMAELGA</sequence>
<keyword evidence="1" id="KW-0813">Transport</keyword>
<dbReference type="Gene3D" id="3.40.50.300">
    <property type="entry name" value="P-loop containing nucleotide triphosphate hydrolases"/>
    <property type="match status" value="1"/>
</dbReference>
<dbReference type="GO" id="GO:0016887">
    <property type="term" value="F:ATP hydrolysis activity"/>
    <property type="evidence" value="ECO:0007669"/>
    <property type="project" value="InterPro"/>
</dbReference>
<keyword evidence="2" id="KW-0547">Nucleotide-binding</keyword>
<dbReference type="PANTHER" id="PTHR24220">
    <property type="entry name" value="IMPORT ATP-BINDING PROTEIN"/>
    <property type="match status" value="1"/>
</dbReference>
<keyword evidence="3" id="KW-0067">ATP-binding</keyword>
<evidence type="ECO:0000256" key="1">
    <source>
        <dbReference type="ARBA" id="ARBA00022448"/>
    </source>
</evidence>
<dbReference type="InterPro" id="IPR017871">
    <property type="entry name" value="ABC_transporter-like_CS"/>
</dbReference>
<dbReference type="GO" id="GO:0005886">
    <property type="term" value="C:plasma membrane"/>
    <property type="evidence" value="ECO:0007669"/>
    <property type="project" value="TreeGrafter"/>
</dbReference>
<dbReference type="InterPro" id="IPR017911">
    <property type="entry name" value="MacB-like_ATP-bd"/>
</dbReference>
<evidence type="ECO:0000313" key="5">
    <source>
        <dbReference type="EMBL" id="OYO11605.1"/>
    </source>
</evidence>
<evidence type="ECO:0000256" key="2">
    <source>
        <dbReference type="ARBA" id="ARBA00022741"/>
    </source>
</evidence>
<dbReference type="GO" id="GO:0022857">
    <property type="term" value="F:transmembrane transporter activity"/>
    <property type="evidence" value="ECO:0007669"/>
    <property type="project" value="TreeGrafter"/>
</dbReference>
<organism evidence="5 6">
    <name type="scientific">Enemella evansiae</name>
    <dbReference type="NCBI Taxonomy" id="2016499"/>
    <lineage>
        <taxon>Bacteria</taxon>
        <taxon>Bacillati</taxon>
        <taxon>Actinomycetota</taxon>
        <taxon>Actinomycetes</taxon>
        <taxon>Propionibacteriales</taxon>
        <taxon>Propionibacteriaceae</taxon>
        <taxon>Enemella</taxon>
    </lineage>
</organism>
<dbReference type="Proteomes" id="UP000215896">
    <property type="component" value="Unassembled WGS sequence"/>
</dbReference>
<dbReference type="PROSITE" id="PS50893">
    <property type="entry name" value="ABC_TRANSPORTER_2"/>
    <property type="match status" value="1"/>
</dbReference>
<dbReference type="SUPFAM" id="SSF52540">
    <property type="entry name" value="P-loop containing nucleoside triphosphate hydrolases"/>
    <property type="match status" value="1"/>
</dbReference>
<protein>
    <submittedName>
        <fullName evidence="5">ABC transporter</fullName>
    </submittedName>
</protein>
<comment type="caution">
    <text evidence="5">The sequence shown here is derived from an EMBL/GenBank/DDBJ whole genome shotgun (WGS) entry which is preliminary data.</text>
</comment>
<dbReference type="CDD" id="cd03255">
    <property type="entry name" value="ABC_MJ0796_LolCDE_FtsE"/>
    <property type="match status" value="1"/>
</dbReference>
<dbReference type="PROSITE" id="PS00211">
    <property type="entry name" value="ABC_TRANSPORTER_1"/>
    <property type="match status" value="1"/>
</dbReference>
<proteinExistence type="predicted"/>
<reference evidence="5 6" key="1">
    <citation type="submission" date="2017-07" db="EMBL/GenBank/DDBJ databases">
        <title>Draft whole genome sequences of clinical Proprionibacteriaceae strains.</title>
        <authorList>
            <person name="Bernier A.-M."/>
            <person name="Bernard K."/>
            <person name="Domingo M.-C."/>
        </authorList>
    </citation>
    <scope>NUCLEOTIDE SEQUENCE [LARGE SCALE GENOMIC DNA]</scope>
    <source>
        <strain evidence="5 6">NML 030167</strain>
    </source>
</reference>
<dbReference type="GO" id="GO:0098796">
    <property type="term" value="C:membrane protein complex"/>
    <property type="evidence" value="ECO:0007669"/>
    <property type="project" value="UniProtKB-ARBA"/>
</dbReference>
<name>A0A255G6V8_9ACTN</name>
<dbReference type="AlphaFoldDB" id="A0A255G6V8"/>
<dbReference type="Pfam" id="PF00005">
    <property type="entry name" value="ABC_tran"/>
    <property type="match status" value="1"/>
</dbReference>
<dbReference type="InterPro" id="IPR003593">
    <property type="entry name" value="AAA+_ATPase"/>
</dbReference>
<dbReference type="FunFam" id="3.40.50.300:FF:000032">
    <property type="entry name" value="Export ABC transporter ATP-binding protein"/>
    <property type="match status" value="1"/>
</dbReference>
<evidence type="ECO:0000256" key="3">
    <source>
        <dbReference type="ARBA" id="ARBA00022840"/>
    </source>
</evidence>
<gene>
    <name evidence="5" type="ORF">CGZ94_14345</name>
</gene>
<dbReference type="InterPro" id="IPR027417">
    <property type="entry name" value="P-loop_NTPase"/>
</dbReference>
<feature type="domain" description="ABC transporter" evidence="4">
    <location>
        <begin position="3"/>
        <end position="240"/>
    </location>
</feature>
<dbReference type="SMART" id="SM00382">
    <property type="entry name" value="AAA"/>
    <property type="match status" value="1"/>
</dbReference>
<evidence type="ECO:0000259" key="4">
    <source>
        <dbReference type="PROSITE" id="PS50893"/>
    </source>
</evidence>
<evidence type="ECO:0000313" key="6">
    <source>
        <dbReference type="Proteomes" id="UP000215896"/>
    </source>
</evidence>
<keyword evidence="6" id="KW-1185">Reference proteome</keyword>
<dbReference type="OrthoDB" id="3176024at2"/>
<accession>A0A255G6V8</accession>